<name>A0A450U562_9GAMM</name>
<evidence type="ECO:0008006" key="2">
    <source>
        <dbReference type="Google" id="ProtNLM"/>
    </source>
</evidence>
<accession>A0A450U562</accession>
<protein>
    <recommendedName>
        <fullName evidence="2">DUF4276 family protein</fullName>
    </recommendedName>
</protein>
<gene>
    <name evidence="1" type="ORF">BECKLFY1418B_GA0070995_100253</name>
</gene>
<dbReference type="EMBL" id="CAADFF010000002">
    <property type="protein sequence ID" value="VFJ86249.1"/>
    <property type="molecule type" value="Genomic_DNA"/>
</dbReference>
<organism evidence="1">
    <name type="scientific">Candidatus Kentrum sp. LFY</name>
    <dbReference type="NCBI Taxonomy" id="2126342"/>
    <lineage>
        <taxon>Bacteria</taxon>
        <taxon>Pseudomonadati</taxon>
        <taxon>Pseudomonadota</taxon>
        <taxon>Gammaproteobacteria</taxon>
        <taxon>Candidatus Kentrum</taxon>
    </lineage>
</organism>
<sequence>MNLYFLVEGKTESKVYPAWLAYLLPGFGRIASPDDARDNHYYLVSGGGYPSIVHRHLPNAIADINHYGNFHYLVLVIDSDSDSAMEKREEVIGHISELPEAKRLFPGCELEIIVQQRCMETWFLGNDAILPKNSNQKETIPYLRHFDVSKNNPERMRKPAGFIGTDAVYHFQYLKQILRERESSYSKKMPSIVKEKYYLDALKERISRNSDHLITLKMFFDFCDSKALYST</sequence>
<proteinExistence type="predicted"/>
<evidence type="ECO:0000313" key="1">
    <source>
        <dbReference type="EMBL" id="VFJ86249.1"/>
    </source>
</evidence>
<reference evidence="1" key="1">
    <citation type="submission" date="2019-02" db="EMBL/GenBank/DDBJ databases">
        <authorList>
            <person name="Gruber-Vodicka R. H."/>
            <person name="Seah K. B. B."/>
        </authorList>
    </citation>
    <scope>NUCLEOTIDE SEQUENCE</scope>
    <source>
        <strain evidence="1">BECK_M7</strain>
    </source>
</reference>
<dbReference type="AlphaFoldDB" id="A0A450U562"/>